<dbReference type="Pfam" id="PF02028">
    <property type="entry name" value="BCCT"/>
    <property type="match status" value="1"/>
</dbReference>
<dbReference type="PROSITE" id="PS01303">
    <property type="entry name" value="BCCT"/>
    <property type="match status" value="1"/>
</dbReference>
<feature type="transmembrane region" description="Helical" evidence="8">
    <location>
        <begin position="463"/>
        <end position="483"/>
    </location>
</feature>
<proteinExistence type="inferred from homology"/>
<feature type="transmembrane region" description="Helical" evidence="8">
    <location>
        <begin position="394"/>
        <end position="417"/>
    </location>
</feature>
<dbReference type="PANTHER" id="PTHR30047:SF7">
    <property type="entry name" value="HIGH-AFFINITY CHOLINE TRANSPORT PROTEIN"/>
    <property type="match status" value="1"/>
</dbReference>
<keyword evidence="5 8" id="KW-0812">Transmembrane</keyword>
<keyword evidence="4" id="KW-1003">Cell membrane</keyword>
<feature type="transmembrane region" description="Helical" evidence="8">
    <location>
        <begin position="343"/>
        <end position="366"/>
    </location>
</feature>
<dbReference type="InterPro" id="IPR000060">
    <property type="entry name" value="BCCT_transptr"/>
</dbReference>
<feature type="transmembrane region" description="Helical" evidence="8">
    <location>
        <begin position="7"/>
        <end position="25"/>
    </location>
</feature>
<keyword evidence="7 8" id="KW-0472">Membrane</keyword>
<evidence type="ECO:0000256" key="1">
    <source>
        <dbReference type="ARBA" id="ARBA00004651"/>
    </source>
</evidence>
<comment type="similarity">
    <text evidence="2">Belongs to the BCCT transporter (TC 2.A.15) family.</text>
</comment>
<dbReference type="Proteomes" id="UP000658980">
    <property type="component" value="Unassembled WGS sequence"/>
</dbReference>
<protein>
    <submittedName>
        <fullName evidence="9">BCCT family transporter</fullName>
    </submittedName>
</protein>
<evidence type="ECO:0000256" key="4">
    <source>
        <dbReference type="ARBA" id="ARBA00022475"/>
    </source>
</evidence>
<dbReference type="InterPro" id="IPR018093">
    <property type="entry name" value="BCCT_CS"/>
</dbReference>
<name>A0ABR8WGC2_9BACL</name>
<evidence type="ECO:0000313" key="10">
    <source>
        <dbReference type="Proteomes" id="UP000658980"/>
    </source>
</evidence>
<evidence type="ECO:0000256" key="5">
    <source>
        <dbReference type="ARBA" id="ARBA00022692"/>
    </source>
</evidence>
<reference evidence="9 10" key="1">
    <citation type="submission" date="2020-08" db="EMBL/GenBank/DDBJ databases">
        <title>A Genomic Blueprint of the Chicken Gut Microbiome.</title>
        <authorList>
            <person name="Gilroy R."/>
            <person name="Ravi A."/>
            <person name="Getino M."/>
            <person name="Pursley I."/>
            <person name="Horton D.L."/>
            <person name="Alikhan N.-F."/>
            <person name="Baker D."/>
            <person name="Gharbi K."/>
            <person name="Hall N."/>
            <person name="Watson M."/>
            <person name="Adriaenssens E.M."/>
            <person name="Foster-Nyarko E."/>
            <person name="Jarju S."/>
            <person name="Secka A."/>
            <person name="Antonio M."/>
            <person name="Oren A."/>
            <person name="Chaudhuri R."/>
            <person name="La Ragione R.M."/>
            <person name="Hildebrand F."/>
            <person name="Pallen M.J."/>
        </authorList>
    </citation>
    <scope>NUCLEOTIDE SEQUENCE [LARGE SCALE GENOMIC DNA]</scope>
    <source>
        <strain evidence="9 10">Sa1BUA13</strain>
    </source>
</reference>
<feature type="transmembrane region" description="Helical" evidence="8">
    <location>
        <begin position="313"/>
        <end position="331"/>
    </location>
</feature>
<dbReference type="NCBIfam" id="TIGR00842">
    <property type="entry name" value="bcct"/>
    <property type="match status" value="1"/>
</dbReference>
<evidence type="ECO:0000256" key="7">
    <source>
        <dbReference type="ARBA" id="ARBA00023136"/>
    </source>
</evidence>
<gene>
    <name evidence="9" type="ORF">H9630_14805</name>
</gene>
<feature type="transmembrane region" description="Helical" evidence="8">
    <location>
        <begin position="134"/>
        <end position="157"/>
    </location>
</feature>
<evidence type="ECO:0000256" key="6">
    <source>
        <dbReference type="ARBA" id="ARBA00022989"/>
    </source>
</evidence>
<comment type="subcellular location">
    <subcellularLocation>
        <location evidence="1">Cell membrane</location>
        <topology evidence="1">Multi-pass membrane protein</topology>
    </subcellularLocation>
</comment>
<comment type="caution">
    <text evidence="9">The sequence shown here is derived from an EMBL/GenBank/DDBJ whole genome shotgun (WGS) entry which is preliminary data.</text>
</comment>
<organism evidence="9 10">
    <name type="scientific">Planococcus wigleyi</name>
    <dbReference type="NCBI Taxonomy" id="2762216"/>
    <lineage>
        <taxon>Bacteria</taxon>
        <taxon>Bacillati</taxon>
        <taxon>Bacillota</taxon>
        <taxon>Bacilli</taxon>
        <taxon>Bacillales</taxon>
        <taxon>Caryophanaceae</taxon>
        <taxon>Planococcus</taxon>
    </lineage>
</organism>
<sequence>MKKVSGVFFSSVAIMLVLVLFGITMPDTLEKVTGNMQAFITTHFGWYYLLVVTFFVAVCAYFLFSPVGRIRLGKQDEKPEFSRPTWVAMIFSAGVGIGLIFYGTAEPLSHFAISSPTGITGTEEAAKDAMRYTFFHWGIHAWAIYGIVGLTVAYFTFRKGELGLISKTLRPLLGDRVDGFVGKAIDVIAVVSTVIGVATTLGFGTAQINGGLTYLFGIPASFLMQLVIVLVLTVLFLVSASTGLSKGIKILSNANMGLTAVLFVFVLIFGPTLLIMNLFTDTLGAYVQTFVNMSFRLAPFNEEGREWINGWTIFYWSWWIAWSPFVGIFIARVSRGRTIREFVVYVLLIPSLIGFIWFSTFGTAAISGENTGAVALSSLPTEASLFGLLEQYPFSLALSILTILIIITFFVTSADSGTYVLGMMTSNGSLFPSVRIKLIWGFFLSTTALVLLYSGGLQALQNTMIIVAFPFSMVIVLMTFSLIKAVNLEAREMGIGQLKKKESKKEVKVR</sequence>
<evidence type="ECO:0000313" key="9">
    <source>
        <dbReference type="EMBL" id="MBD8016097.1"/>
    </source>
</evidence>
<keyword evidence="10" id="KW-1185">Reference proteome</keyword>
<dbReference type="EMBL" id="JACSPU010000005">
    <property type="protein sequence ID" value="MBD8016097.1"/>
    <property type="molecule type" value="Genomic_DNA"/>
</dbReference>
<feature type="transmembrane region" description="Helical" evidence="8">
    <location>
        <begin position="214"/>
        <end position="238"/>
    </location>
</feature>
<evidence type="ECO:0000256" key="8">
    <source>
        <dbReference type="SAM" id="Phobius"/>
    </source>
</evidence>
<evidence type="ECO:0000256" key="2">
    <source>
        <dbReference type="ARBA" id="ARBA00005658"/>
    </source>
</evidence>
<feature type="transmembrane region" description="Helical" evidence="8">
    <location>
        <begin position="258"/>
        <end position="279"/>
    </location>
</feature>
<keyword evidence="3" id="KW-0813">Transport</keyword>
<keyword evidence="6 8" id="KW-1133">Transmembrane helix</keyword>
<accession>A0ABR8WGC2</accession>
<feature type="transmembrane region" description="Helical" evidence="8">
    <location>
        <begin position="438"/>
        <end position="457"/>
    </location>
</feature>
<dbReference type="PANTHER" id="PTHR30047">
    <property type="entry name" value="HIGH-AFFINITY CHOLINE TRANSPORT PROTEIN-RELATED"/>
    <property type="match status" value="1"/>
</dbReference>
<feature type="transmembrane region" description="Helical" evidence="8">
    <location>
        <begin position="184"/>
        <end position="208"/>
    </location>
</feature>
<feature type="transmembrane region" description="Helical" evidence="8">
    <location>
        <begin position="45"/>
        <end position="64"/>
    </location>
</feature>
<dbReference type="RefSeq" id="WP_191716269.1">
    <property type="nucleotide sequence ID" value="NZ_JACSPU010000005.1"/>
</dbReference>
<evidence type="ECO:0000256" key="3">
    <source>
        <dbReference type="ARBA" id="ARBA00022448"/>
    </source>
</evidence>
<feature type="transmembrane region" description="Helical" evidence="8">
    <location>
        <begin position="85"/>
        <end position="105"/>
    </location>
</feature>